<evidence type="ECO:0008006" key="3">
    <source>
        <dbReference type="Google" id="ProtNLM"/>
    </source>
</evidence>
<accession>A0A511MBQ8</accession>
<dbReference type="EMBL" id="BJXA01000012">
    <property type="protein sequence ID" value="GEM37931.1"/>
    <property type="molecule type" value="Genomic_DNA"/>
</dbReference>
<evidence type="ECO:0000313" key="2">
    <source>
        <dbReference type="Proteomes" id="UP000321424"/>
    </source>
</evidence>
<dbReference type="AlphaFoldDB" id="A0A511MBQ8"/>
<dbReference type="OrthoDB" id="140419at2"/>
<gene>
    <name evidence="1" type="ORF">NN4_24500</name>
</gene>
<name>A0A511MBQ8_9NOCA</name>
<dbReference type="Proteomes" id="UP000321424">
    <property type="component" value="Unassembled WGS sequence"/>
</dbReference>
<sequence>MDVLRDHAMLALRVDRLVTQHPTGSWILDYRGPARWLDEVANEPLPNPADLVRAAQDMAAAVADNDPALAEQVRALHTIARRLTGEQLPFPEQVRGMLGIDAEWIPDEVFDEAYQLLDEALPEAKGTLAQRLHAWRAAHSLPPGRPERLSELIHLALTETRRRTEALLPLPKKLEVTVEFAPGPFRGLHRGGTAGSVFVDPNLPFNLADLFYVVAHEAVPGHICEFMMKEMHQGHRPDIQVRFMPSPAYVVSEGLGLHAPRVLFPDDEAQHWLLDNVEELQPDSSNYAKIQHARNILWGAYCNASLLLAEATPWPKVRDYLADTALVSDDELTFLQGFLSTPFTEPYIFTYYHGWRLLQPHLNDPNFLRRALTEQLAVSSLRVG</sequence>
<keyword evidence="2" id="KW-1185">Reference proteome</keyword>
<reference evidence="1 2" key="1">
    <citation type="submission" date="2019-07" db="EMBL/GenBank/DDBJ databases">
        <title>Whole genome shotgun sequence of Nocardia ninae NBRC 108245.</title>
        <authorList>
            <person name="Hosoyama A."/>
            <person name="Uohara A."/>
            <person name="Ohji S."/>
            <person name="Ichikawa N."/>
        </authorList>
    </citation>
    <scope>NUCLEOTIDE SEQUENCE [LARGE SCALE GENOMIC DNA]</scope>
    <source>
        <strain evidence="1 2">NBRC 108245</strain>
    </source>
</reference>
<dbReference type="RefSeq" id="WP_147129995.1">
    <property type="nucleotide sequence ID" value="NZ_BJXA01000012.1"/>
</dbReference>
<organism evidence="1 2">
    <name type="scientific">Nocardia ninae NBRC 108245</name>
    <dbReference type="NCBI Taxonomy" id="1210091"/>
    <lineage>
        <taxon>Bacteria</taxon>
        <taxon>Bacillati</taxon>
        <taxon>Actinomycetota</taxon>
        <taxon>Actinomycetes</taxon>
        <taxon>Mycobacteriales</taxon>
        <taxon>Nocardiaceae</taxon>
        <taxon>Nocardia</taxon>
    </lineage>
</organism>
<evidence type="ECO:0000313" key="1">
    <source>
        <dbReference type="EMBL" id="GEM37931.1"/>
    </source>
</evidence>
<protein>
    <recommendedName>
        <fullName evidence="3">DUF885 domain-containing protein</fullName>
    </recommendedName>
</protein>
<proteinExistence type="predicted"/>
<comment type="caution">
    <text evidence="1">The sequence shown here is derived from an EMBL/GenBank/DDBJ whole genome shotgun (WGS) entry which is preliminary data.</text>
</comment>